<reference evidence="3" key="1">
    <citation type="submission" date="2024-01" db="EMBL/GenBank/DDBJ databases">
        <authorList>
            <person name="Webb A."/>
        </authorList>
    </citation>
    <scope>NUCLEOTIDE SEQUENCE</scope>
    <source>
        <strain evidence="3">Pm1</strain>
    </source>
</reference>
<gene>
    <name evidence="3" type="ORF">PM001_LOCUS22337</name>
</gene>
<feature type="chain" id="PRO_5043999076" evidence="2">
    <location>
        <begin position="23"/>
        <end position="220"/>
    </location>
</feature>
<comment type="caution">
    <text evidence="3">The sequence shown here is derived from an EMBL/GenBank/DDBJ whole genome shotgun (WGS) entry which is preliminary data.</text>
</comment>
<feature type="compositionally biased region" description="Polar residues" evidence="1">
    <location>
        <begin position="24"/>
        <end position="40"/>
    </location>
</feature>
<feature type="region of interest" description="Disordered" evidence="1">
    <location>
        <begin position="24"/>
        <end position="45"/>
    </location>
</feature>
<name>A0AAV1UU45_9STRA</name>
<dbReference type="Proteomes" id="UP001162060">
    <property type="component" value="Unassembled WGS sequence"/>
</dbReference>
<keyword evidence="2" id="KW-0732">Signal</keyword>
<evidence type="ECO:0000256" key="1">
    <source>
        <dbReference type="SAM" id="MobiDB-lite"/>
    </source>
</evidence>
<evidence type="ECO:0000313" key="3">
    <source>
        <dbReference type="EMBL" id="CAK7937187.1"/>
    </source>
</evidence>
<dbReference type="EMBL" id="CAKLBY020000226">
    <property type="protein sequence ID" value="CAK7937187.1"/>
    <property type="molecule type" value="Genomic_DNA"/>
</dbReference>
<protein>
    <submittedName>
        <fullName evidence="3">Uncharacterized protein</fullName>
    </submittedName>
</protein>
<proteinExistence type="predicted"/>
<dbReference type="AlphaFoldDB" id="A0AAV1UU45"/>
<organism evidence="3 4">
    <name type="scientific">Peronospora matthiolae</name>
    <dbReference type="NCBI Taxonomy" id="2874970"/>
    <lineage>
        <taxon>Eukaryota</taxon>
        <taxon>Sar</taxon>
        <taxon>Stramenopiles</taxon>
        <taxon>Oomycota</taxon>
        <taxon>Peronosporomycetes</taxon>
        <taxon>Peronosporales</taxon>
        <taxon>Peronosporaceae</taxon>
        <taxon>Peronospora</taxon>
    </lineage>
</organism>
<evidence type="ECO:0000256" key="2">
    <source>
        <dbReference type="SAM" id="SignalP"/>
    </source>
</evidence>
<accession>A0AAV1UU45</accession>
<evidence type="ECO:0000313" key="4">
    <source>
        <dbReference type="Proteomes" id="UP001162060"/>
    </source>
</evidence>
<sequence>MLFCFYLLALALVVSISSGSLSVPPTNNSTKLPAQNMDTSMRSETDGKRMPIVTDVSNESAFEERWWPEADAIVGTVKAYLKQLIQPVQVKGPLRPVLREVSMVPTARIIPTERDMGLQDPVHLDPDDKFQQASKMVTARKTHLDLAHANVDTSTYAQVLRAHANVKESPERDDAITKAEADVAEYAKFKILYELQKWQAEVASHEKPVDENQAPHLPSL</sequence>
<feature type="signal peptide" evidence="2">
    <location>
        <begin position="1"/>
        <end position="22"/>
    </location>
</feature>